<dbReference type="GO" id="GO:0016887">
    <property type="term" value="F:ATP hydrolysis activity"/>
    <property type="evidence" value="ECO:0007669"/>
    <property type="project" value="InterPro"/>
</dbReference>
<accession>A0A518CY51</accession>
<reference evidence="5 6" key="1">
    <citation type="submission" date="2019-02" db="EMBL/GenBank/DDBJ databases">
        <title>Deep-cultivation of Planctomycetes and their phenomic and genomic characterization uncovers novel biology.</title>
        <authorList>
            <person name="Wiegand S."/>
            <person name="Jogler M."/>
            <person name="Boedeker C."/>
            <person name="Pinto D."/>
            <person name="Vollmers J."/>
            <person name="Rivas-Marin E."/>
            <person name="Kohn T."/>
            <person name="Peeters S.H."/>
            <person name="Heuer A."/>
            <person name="Rast P."/>
            <person name="Oberbeckmann S."/>
            <person name="Bunk B."/>
            <person name="Jeske O."/>
            <person name="Meyerdierks A."/>
            <person name="Storesund J.E."/>
            <person name="Kallscheuer N."/>
            <person name="Luecker S."/>
            <person name="Lage O.M."/>
            <person name="Pohl T."/>
            <person name="Merkel B.J."/>
            <person name="Hornburger P."/>
            <person name="Mueller R.-W."/>
            <person name="Bruemmer F."/>
            <person name="Labrenz M."/>
            <person name="Spormann A.M."/>
            <person name="Op den Camp H."/>
            <person name="Overmann J."/>
            <person name="Amann R."/>
            <person name="Jetten M.S.M."/>
            <person name="Mascher T."/>
            <person name="Medema M.H."/>
            <person name="Devos D.P."/>
            <person name="Kaster A.-K."/>
            <person name="Ovreas L."/>
            <person name="Rohde M."/>
            <person name="Galperin M.Y."/>
            <person name="Jogler C."/>
        </authorList>
    </citation>
    <scope>NUCLEOTIDE SEQUENCE [LARGE SCALE GENOMIC DNA]</scope>
    <source>
        <strain evidence="5 6">Pla163</strain>
    </source>
</reference>
<protein>
    <submittedName>
        <fullName evidence="5">Chaperone protein HtpG</fullName>
    </submittedName>
</protein>
<dbReference type="SUPFAM" id="SSF54211">
    <property type="entry name" value="Ribosomal protein S5 domain 2-like"/>
    <property type="match status" value="1"/>
</dbReference>
<dbReference type="Gene3D" id="3.30.565.10">
    <property type="entry name" value="Histidine kinase-like ATPase, C-terminal domain"/>
    <property type="match status" value="1"/>
</dbReference>
<name>A0A518CY51_9BACT</name>
<dbReference type="InterPro" id="IPR001404">
    <property type="entry name" value="Hsp90_fam"/>
</dbReference>
<dbReference type="GO" id="GO:0140662">
    <property type="term" value="F:ATP-dependent protein folding chaperone"/>
    <property type="evidence" value="ECO:0007669"/>
    <property type="project" value="InterPro"/>
</dbReference>
<evidence type="ECO:0000256" key="3">
    <source>
        <dbReference type="ARBA" id="ARBA00022840"/>
    </source>
</evidence>
<keyword evidence="3" id="KW-0067">ATP-binding</keyword>
<dbReference type="RefSeq" id="WP_145185192.1">
    <property type="nucleotide sequence ID" value="NZ_CP036290.1"/>
</dbReference>
<evidence type="ECO:0000313" key="5">
    <source>
        <dbReference type="EMBL" id="QDU84162.1"/>
    </source>
</evidence>
<keyword evidence="4" id="KW-0143">Chaperone</keyword>
<dbReference type="SUPFAM" id="SSF55874">
    <property type="entry name" value="ATPase domain of HSP90 chaperone/DNA topoisomerase II/histidine kinase"/>
    <property type="match status" value="1"/>
</dbReference>
<dbReference type="AlphaFoldDB" id="A0A518CY51"/>
<evidence type="ECO:0000256" key="4">
    <source>
        <dbReference type="ARBA" id="ARBA00023186"/>
    </source>
</evidence>
<evidence type="ECO:0000256" key="1">
    <source>
        <dbReference type="ARBA" id="ARBA00008239"/>
    </source>
</evidence>
<keyword evidence="6" id="KW-1185">Reference proteome</keyword>
<dbReference type="Gene3D" id="3.30.230.80">
    <property type="match status" value="1"/>
</dbReference>
<evidence type="ECO:0000313" key="6">
    <source>
        <dbReference type="Proteomes" id="UP000319342"/>
    </source>
</evidence>
<keyword evidence="2" id="KW-0547">Nucleotide-binding</keyword>
<dbReference type="InterPro" id="IPR020568">
    <property type="entry name" value="Ribosomal_Su5_D2-typ_SF"/>
</dbReference>
<sequence>MSPSLRRIPFRVEMAGVIEIMGRSLYSDRATPIRELIQNAHDSIRRRRDEELDYTGAIRIRADANAGTLEFEDDGIGLDEAEAERYLGTVGVSLTGAIKGDAAREGASSALIGQFGIGLLSAFLIADRIEVHSRRGASSQPVTWIAGRDADILVGPGERAERGTSVRLHLRPDALEYAADLAKLEEVVRRYAEYLEVPIHIGDSQRRVNLARASWLEPTPDDNEIQTDLAERFSEEPLAVLTVQDRGPTQLRGAVYVSPERTPGFTSEATVHATLKRMLISTSVRGLVPSWAPFLRGVLELTNCTPTASREDLVRDAAFRAARERLEELAFEWFERLGREDDVQWQAICEWHRYTLTGSALDTPRLRAVLRTTLRWSTSAGPLTFDELLARSQADPLRGESVDHVVWFNTERRQERWVDSAFRASEAPCVHCLRSFELTLLTALVRDANAAGGAIDLRPAKLESDGFADSVLEIRDHGPIDDVWQRFLGIEGTRVFTGRGSGAQPCLALLDERGDLARSFAALRGQGRVPAGFQALIDRELDTGSSHQNEVLLDLAHPLVRRALERSCSHPLAHVLRVQVAGALEAAGARLGDDAQRTRLRDLEWVAEALP</sequence>
<dbReference type="EMBL" id="CP036290">
    <property type="protein sequence ID" value="QDU84162.1"/>
    <property type="molecule type" value="Genomic_DNA"/>
</dbReference>
<dbReference type="PRINTS" id="PR00775">
    <property type="entry name" value="HEATSHOCK90"/>
</dbReference>
<dbReference type="GO" id="GO:0005524">
    <property type="term" value="F:ATP binding"/>
    <property type="evidence" value="ECO:0007669"/>
    <property type="project" value="UniProtKB-KW"/>
</dbReference>
<dbReference type="GO" id="GO:0051082">
    <property type="term" value="F:unfolded protein binding"/>
    <property type="evidence" value="ECO:0007669"/>
    <property type="project" value="InterPro"/>
</dbReference>
<dbReference type="Proteomes" id="UP000319342">
    <property type="component" value="Chromosome"/>
</dbReference>
<dbReference type="OrthoDB" id="9802640at2"/>
<organism evidence="5 6">
    <name type="scientific">Rohdeia mirabilis</name>
    <dbReference type="NCBI Taxonomy" id="2528008"/>
    <lineage>
        <taxon>Bacteria</taxon>
        <taxon>Pseudomonadati</taxon>
        <taxon>Planctomycetota</taxon>
        <taxon>Planctomycetia</taxon>
        <taxon>Planctomycetia incertae sedis</taxon>
        <taxon>Rohdeia</taxon>
    </lineage>
</organism>
<gene>
    <name evidence="5" type="primary">htpG_1</name>
    <name evidence="5" type="ORF">Pla163_12670</name>
</gene>
<evidence type="ECO:0000256" key="2">
    <source>
        <dbReference type="ARBA" id="ARBA00022741"/>
    </source>
</evidence>
<dbReference type="InterPro" id="IPR020575">
    <property type="entry name" value="Hsp90_N"/>
</dbReference>
<dbReference type="InterPro" id="IPR036890">
    <property type="entry name" value="HATPase_C_sf"/>
</dbReference>
<dbReference type="PANTHER" id="PTHR11528">
    <property type="entry name" value="HEAT SHOCK PROTEIN 90 FAMILY MEMBER"/>
    <property type="match status" value="1"/>
</dbReference>
<comment type="similarity">
    <text evidence="1">Belongs to the heat shock protein 90 family.</text>
</comment>
<proteinExistence type="inferred from homology"/>